<evidence type="ECO:0000313" key="3">
    <source>
        <dbReference type="Proteomes" id="UP001218188"/>
    </source>
</evidence>
<feature type="compositionally biased region" description="Basic residues" evidence="1">
    <location>
        <begin position="346"/>
        <end position="355"/>
    </location>
</feature>
<comment type="caution">
    <text evidence="2">The sequence shown here is derived from an EMBL/GenBank/DDBJ whole genome shotgun (WGS) entry which is preliminary data.</text>
</comment>
<protein>
    <submittedName>
        <fullName evidence="2">Uncharacterized protein</fullName>
    </submittedName>
</protein>
<feature type="compositionally biased region" description="Low complexity" evidence="1">
    <location>
        <begin position="531"/>
        <end position="564"/>
    </location>
</feature>
<keyword evidence="3" id="KW-1185">Reference proteome</keyword>
<feature type="compositionally biased region" description="Acidic residues" evidence="1">
    <location>
        <begin position="845"/>
        <end position="854"/>
    </location>
</feature>
<dbReference type="EMBL" id="JARJCM010000061">
    <property type="protein sequence ID" value="KAJ7033993.1"/>
    <property type="molecule type" value="Genomic_DNA"/>
</dbReference>
<dbReference type="PANTHER" id="PTHR48125:SF12">
    <property type="entry name" value="AT HOOK TRANSCRIPTION FACTOR FAMILY-RELATED"/>
    <property type="match status" value="1"/>
</dbReference>
<feature type="region of interest" description="Disordered" evidence="1">
    <location>
        <begin position="147"/>
        <end position="173"/>
    </location>
</feature>
<evidence type="ECO:0000313" key="2">
    <source>
        <dbReference type="EMBL" id="KAJ7033993.1"/>
    </source>
</evidence>
<feature type="compositionally biased region" description="Basic and acidic residues" evidence="1">
    <location>
        <begin position="768"/>
        <end position="784"/>
    </location>
</feature>
<proteinExistence type="predicted"/>
<gene>
    <name evidence="2" type="ORF">C8F04DRAFT_1260491</name>
</gene>
<feature type="compositionally biased region" description="Low complexity" evidence="1">
    <location>
        <begin position="356"/>
        <end position="389"/>
    </location>
</feature>
<reference evidence="2" key="1">
    <citation type="submission" date="2023-03" db="EMBL/GenBank/DDBJ databases">
        <title>Massive genome expansion in bonnet fungi (Mycena s.s.) driven by repeated elements and novel gene families across ecological guilds.</title>
        <authorList>
            <consortium name="Lawrence Berkeley National Laboratory"/>
            <person name="Harder C.B."/>
            <person name="Miyauchi S."/>
            <person name="Viragh M."/>
            <person name="Kuo A."/>
            <person name="Thoen E."/>
            <person name="Andreopoulos B."/>
            <person name="Lu D."/>
            <person name="Skrede I."/>
            <person name="Drula E."/>
            <person name="Henrissat B."/>
            <person name="Morin E."/>
            <person name="Kohler A."/>
            <person name="Barry K."/>
            <person name="LaButti K."/>
            <person name="Morin E."/>
            <person name="Salamov A."/>
            <person name="Lipzen A."/>
            <person name="Mereny Z."/>
            <person name="Hegedus B."/>
            <person name="Baldrian P."/>
            <person name="Stursova M."/>
            <person name="Weitz H."/>
            <person name="Taylor A."/>
            <person name="Grigoriev I.V."/>
            <person name="Nagy L.G."/>
            <person name="Martin F."/>
            <person name="Kauserud H."/>
        </authorList>
    </citation>
    <scope>NUCLEOTIDE SEQUENCE</scope>
    <source>
        <strain evidence="2">CBHHK200</strain>
    </source>
</reference>
<feature type="region of interest" description="Disordered" evidence="1">
    <location>
        <begin position="803"/>
        <end position="863"/>
    </location>
</feature>
<feature type="region of interest" description="Disordered" evidence="1">
    <location>
        <begin position="763"/>
        <end position="784"/>
    </location>
</feature>
<accession>A0AAD6SX78</accession>
<feature type="region of interest" description="Disordered" evidence="1">
    <location>
        <begin position="528"/>
        <end position="564"/>
    </location>
</feature>
<dbReference type="PANTHER" id="PTHR48125">
    <property type="entry name" value="LP07818P1"/>
    <property type="match status" value="1"/>
</dbReference>
<feature type="region of interest" description="Disordered" evidence="1">
    <location>
        <begin position="317"/>
        <end position="413"/>
    </location>
</feature>
<organism evidence="2 3">
    <name type="scientific">Mycena alexandri</name>
    <dbReference type="NCBI Taxonomy" id="1745969"/>
    <lineage>
        <taxon>Eukaryota</taxon>
        <taxon>Fungi</taxon>
        <taxon>Dikarya</taxon>
        <taxon>Basidiomycota</taxon>
        <taxon>Agaricomycotina</taxon>
        <taxon>Agaricomycetes</taxon>
        <taxon>Agaricomycetidae</taxon>
        <taxon>Agaricales</taxon>
        <taxon>Marasmiineae</taxon>
        <taxon>Mycenaceae</taxon>
        <taxon>Mycena</taxon>
    </lineage>
</organism>
<feature type="compositionally biased region" description="Pro residues" evidence="1">
    <location>
        <begin position="336"/>
        <end position="345"/>
    </location>
</feature>
<dbReference type="AlphaFoldDB" id="A0AAD6SX78"/>
<sequence length="863" mass="91446">MGAKPWATAEQAEYLHSQMPDYVRRQAEHKLHLFWMQAGFFARWSEHARLGLPLPNDPNARKLTEDELAILGAALMARIKQLESWFRYQRKKINNAAVGGARAGSGSAAALRTLFGLNASKRRRAHKPVEIFQKRNPELVSDALQEAGYNDSDDSDNEADSTPSPHIPPTRATRMRVRQRVVAALWTEASAEEKQTCEDEVEREKADLRAEELAGENDERTPSAFQDAIDTVEAVYSDIHEATFKATGWVGYTLLAGPNPRMNGELSLKIICFGQNSSGHDFEDACLNFNENVIEPFEGWVRGVYTAAECKARALPQPLPSTTTTEAPPQVLRVMPAPPAPPAPPKTKKKSKKPTKNSTAPPAPAQSVPVAISRPTTTAREAAAPPSTEDTTADDSGNSHLGTNINISSPASDPSFVDNGKLLAFEDTDDFGSDMGGGTNNFDFTATSLNFDFDSTAAPLNFDFDSFPAPPPSSSPASSIPSSPAAFSRWLHELRRRAHLVQPSCTFRAVDPPTPSPHMGRRRIVINGSRTTTPAPSTTSASSASPTTATASPTTTPAPSTTSASSASLTTAAASPTTAAAVSLADALVAAAASSADALVSSPKKGSYQHWRQQQAGAKATTTIAPTTSPTTAQVPTKAAAFLTSLLTASSPPLAVATAPIAPVCPTPQPAEDRLWAPVLPTTRPPTKAVTVPAKKGPTGKAAGTAKKDAVAAKADKKEGAAKLAQKPVAAGLVDATNLPALEEEVPVVRRFRAPVDQGAINNRRRSREAAEKEKADQRALEAERGWSERVVNGARVVVLTRARKSAKHPDGSDIQTNTSGEEGTGGADNGKNPFVGRCVCAAADDGDEEEGSDSGEKDEKIV</sequence>
<evidence type="ECO:0000256" key="1">
    <source>
        <dbReference type="SAM" id="MobiDB-lite"/>
    </source>
</evidence>
<feature type="compositionally biased region" description="Polar residues" evidence="1">
    <location>
        <begin position="394"/>
        <end position="412"/>
    </location>
</feature>
<feature type="compositionally biased region" description="Low complexity" evidence="1">
    <location>
        <begin position="692"/>
        <end position="705"/>
    </location>
</feature>
<name>A0AAD6SX78_9AGAR</name>
<dbReference type="Proteomes" id="UP001218188">
    <property type="component" value="Unassembled WGS sequence"/>
</dbReference>
<feature type="region of interest" description="Disordered" evidence="1">
    <location>
        <begin position="682"/>
        <end position="705"/>
    </location>
</feature>